<accession>A0A7H0HS90</accession>
<organism evidence="1 2">
    <name type="scientific">Streptomyces genisteinicus</name>
    <dbReference type="NCBI Taxonomy" id="2768068"/>
    <lineage>
        <taxon>Bacteria</taxon>
        <taxon>Bacillati</taxon>
        <taxon>Actinomycetota</taxon>
        <taxon>Actinomycetes</taxon>
        <taxon>Kitasatosporales</taxon>
        <taxon>Streptomycetaceae</taxon>
        <taxon>Streptomyces</taxon>
    </lineage>
</organism>
<keyword evidence="2" id="KW-1185">Reference proteome</keyword>
<evidence type="ECO:0000313" key="1">
    <source>
        <dbReference type="EMBL" id="QNP63406.1"/>
    </source>
</evidence>
<dbReference type="AlphaFoldDB" id="A0A7H0HS90"/>
<dbReference type="EMBL" id="CP060825">
    <property type="protein sequence ID" value="QNP63406.1"/>
    <property type="molecule type" value="Genomic_DNA"/>
</dbReference>
<protein>
    <submittedName>
        <fullName evidence="1">Uncharacterized protein</fullName>
    </submittedName>
</protein>
<gene>
    <name evidence="1" type="ORF">IAG43_10975</name>
</gene>
<dbReference type="RefSeq" id="WP_187740567.1">
    <property type="nucleotide sequence ID" value="NZ_CP060825.1"/>
</dbReference>
<sequence length="204" mass="21420">MSIALVVSGCRDDGVSDASEPSPAVERLCGDASVSAQTREAVEVITGSNRKDVRELGPTVADVAKEVDARRQSTTRAFGEGCYIYAVGSADAERLKVSWYLTPKPTTEPSPDFTMLRMGERAGAASDEGYVVFACADDSGSPDASPDYVGVRVDSRFGSRESEPDPKALRNAHATVAHSFALAMAKGLGCVDHAGLPAEPVLIP</sequence>
<dbReference type="KEGG" id="sgj:IAG43_10975"/>
<name>A0A7H0HS90_9ACTN</name>
<evidence type="ECO:0000313" key="2">
    <source>
        <dbReference type="Proteomes" id="UP000516230"/>
    </source>
</evidence>
<proteinExistence type="predicted"/>
<reference evidence="1 2" key="1">
    <citation type="submission" date="2020-08" db="EMBL/GenBank/DDBJ databases">
        <title>A novel species.</title>
        <authorList>
            <person name="Gao J."/>
        </authorList>
    </citation>
    <scope>NUCLEOTIDE SEQUENCE [LARGE SCALE GENOMIC DNA]</scope>
    <source>
        <strain evidence="1 2">CRPJ-33</strain>
    </source>
</reference>
<dbReference type="Proteomes" id="UP000516230">
    <property type="component" value="Chromosome"/>
</dbReference>